<feature type="domain" description="Helix-turn-helix conjugative transposon-like" evidence="1">
    <location>
        <begin position="18"/>
        <end position="67"/>
    </location>
</feature>
<accession>A0ABY5VEL2</accession>
<protein>
    <submittedName>
        <fullName evidence="2">Helix-turn-helix domain-containing protein</fullName>
    </submittedName>
</protein>
<reference evidence="2" key="1">
    <citation type="journal article" date="2022" name="Cell">
        <title>Design, construction, and in vivo augmentation of a complex gut microbiome.</title>
        <authorList>
            <person name="Cheng A.G."/>
            <person name="Ho P.Y."/>
            <person name="Aranda-Diaz A."/>
            <person name="Jain S."/>
            <person name="Yu F.B."/>
            <person name="Meng X."/>
            <person name="Wang M."/>
            <person name="Iakiviak M."/>
            <person name="Nagashima K."/>
            <person name="Zhao A."/>
            <person name="Murugkar P."/>
            <person name="Patil A."/>
            <person name="Atabakhsh K."/>
            <person name="Weakley A."/>
            <person name="Yan J."/>
            <person name="Brumbaugh A.R."/>
            <person name="Higginbottom S."/>
            <person name="Dimas A."/>
            <person name="Shiver A.L."/>
            <person name="Deutschbauer A."/>
            <person name="Neff N."/>
            <person name="Sonnenburg J.L."/>
            <person name="Huang K.C."/>
            <person name="Fischbach M.A."/>
        </authorList>
    </citation>
    <scope>NUCLEOTIDE SEQUENCE</scope>
    <source>
        <strain evidence="2">DSM 19829</strain>
    </source>
</reference>
<proteinExistence type="predicted"/>
<evidence type="ECO:0000313" key="2">
    <source>
        <dbReference type="EMBL" id="UWP57888.1"/>
    </source>
</evidence>
<sequence length="75" mass="8887">MLFGKDFNLSKFALEIESAIKEILKFYDAYICKLCLRTLRTFYHSESGKITMQVDEELKGQIYKKAILKFEIRVK</sequence>
<dbReference type="InterPro" id="IPR024760">
    <property type="entry name" value="HTH_dom_conjug_TS-like"/>
</dbReference>
<dbReference type="Proteomes" id="UP001060164">
    <property type="component" value="Chromosome"/>
</dbReference>
<organism evidence="2 3">
    <name type="scientific">Ruminococcus gauvreauii</name>
    <dbReference type="NCBI Taxonomy" id="438033"/>
    <lineage>
        <taxon>Bacteria</taxon>
        <taxon>Bacillati</taxon>
        <taxon>Bacillota</taxon>
        <taxon>Clostridia</taxon>
        <taxon>Eubacteriales</taxon>
        <taxon>Oscillospiraceae</taxon>
        <taxon>Ruminococcus</taxon>
    </lineage>
</organism>
<name>A0ABY5VEL2_9FIRM</name>
<keyword evidence="3" id="KW-1185">Reference proteome</keyword>
<evidence type="ECO:0000313" key="3">
    <source>
        <dbReference type="Proteomes" id="UP001060164"/>
    </source>
</evidence>
<evidence type="ECO:0000259" key="1">
    <source>
        <dbReference type="Pfam" id="PF12645"/>
    </source>
</evidence>
<gene>
    <name evidence="2" type="ORF">NQ502_10775</name>
</gene>
<dbReference type="EMBL" id="CP102290">
    <property type="protein sequence ID" value="UWP57888.1"/>
    <property type="molecule type" value="Genomic_DNA"/>
</dbReference>
<dbReference type="Pfam" id="PF12645">
    <property type="entry name" value="HTH_16"/>
    <property type="match status" value="1"/>
</dbReference>